<organism evidence="2 3">
    <name type="scientific">Kibdelosporangium lantanae</name>
    <dbReference type="NCBI Taxonomy" id="1497396"/>
    <lineage>
        <taxon>Bacteria</taxon>
        <taxon>Bacillati</taxon>
        <taxon>Actinomycetota</taxon>
        <taxon>Actinomycetes</taxon>
        <taxon>Pseudonocardiales</taxon>
        <taxon>Pseudonocardiaceae</taxon>
        <taxon>Kibdelosporangium</taxon>
    </lineage>
</organism>
<reference evidence="3" key="1">
    <citation type="journal article" date="2019" name="Int. J. Syst. Evol. Microbiol.">
        <title>The Global Catalogue of Microorganisms (GCM) 10K type strain sequencing project: providing services to taxonomists for standard genome sequencing and annotation.</title>
        <authorList>
            <consortium name="The Broad Institute Genomics Platform"/>
            <consortium name="The Broad Institute Genome Sequencing Center for Infectious Disease"/>
            <person name="Wu L."/>
            <person name="Ma J."/>
        </authorList>
    </citation>
    <scope>NUCLEOTIDE SEQUENCE [LARGE SCALE GENOMIC DNA]</scope>
    <source>
        <strain evidence="3">JCM 31486</strain>
    </source>
</reference>
<comment type="caution">
    <text evidence="2">The sequence shown here is derived from an EMBL/GenBank/DDBJ whole genome shotgun (WGS) entry which is preliminary data.</text>
</comment>
<keyword evidence="1" id="KW-0853">WD repeat</keyword>
<feature type="repeat" description="WD" evidence="1">
    <location>
        <begin position="109"/>
        <end position="141"/>
    </location>
</feature>
<dbReference type="SMART" id="SM00320">
    <property type="entry name" value="WD40"/>
    <property type="match status" value="3"/>
</dbReference>
<dbReference type="InterPro" id="IPR015943">
    <property type="entry name" value="WD40/YVTN_repeat-like_dom_sf"/>
</dbReference>
<dbReference type="PANTHER" id="PTHR19879:SF9">
    <property type="entry name" value="TRANSCRIPTION INITIATION FACTOR TFIID SUBUNIT 5"/>
    <property type="match status" value="1"/>
</dbReference>
<protein>
    <submittedName>
        <fullName evidence="2">WD40 repeat domain-containing protein</fullName>
    </submittedName>
</protein>
<dbReference type="InterPro" id="IPR001680">
    <property type="entry name" value="WD40_rpt"/>
</dbReference>
<evidence type="ECO:0000256" key="1">
    <source>
        <dbReference type="PROSITE-ProRule" id="PRU00221"/>
    </source>
</evidence>
<proteinExistence type="predicted"/>
<feature type="non-terminal residue" evidence="2">
    <location>
        <position position="155"/>
    </location>
</feature>
<dbReference type="InterPro" id="IPR036322">
    <property type="entry name" value="WD40_repeat_dom_sf"/>
</dbReference>
<gene>
    <name evidence="2" type="ORF">ACFQ1S_47005</name>
</gene>
<dbReference type="SUPFAM" id="SSF50978">
    <property type="entry name" value="WD40 repeat-like"/>
    <property type="match status" value="1"/>
</dbReference>
<dbReference type="PROSITE" id="PS50294">
    <property type="entry name" value="WD_REPEATS_REGION"/>
    <property type="match status" value="1"/>
</dbReference>
<evidence type="ECO:0000313" key="2">
    <source>
        <dbReference type="EMBL" id="MFD1052619.1"/>
    </source>
</evidence>
<dbReference type="Pfam" id="PF00400">
    <property type="entry name" value="WD40"/>
    <property type="match status" value="1"/>
</dbReference>
<evidence type="ECO:0000313" key="3">
    <source>
        <dbReference type="Proteomes" id="UP001597045"/>
    </source>
</evidence>
<dbReference type="PROSITE" id="PS50082">
    <property type="entry name" value="WD_REPEATS_2"/>
    <property type="match status" value="1"/>
</dbReference>
<dbReference type="Proteomes" id="UP001597045">
    <property type="component" value="Unassembled WGS sequence"/>
</dbReference>
<accession>A0ABW3MSM1</accession>
<keyword evidence="3" id="KW-1185">Reference proteome</keyword>
<dbReference type="EMBL" id="JBHTIS010004581">
    <property type="protein sequence ID" value="MFD1052619.1"/>
    <property type="molecule type" value="Genomic_DNA"/>
</dbReference>
<sequence length="155" mass="16658">MSTDGRLLAAVDTHVHQMVLWDVPNRKKLFTAPDTAILAAISSDGGKVAVSTNHGVRVWDTGTLVEVGQMTTYNTLSMAFSPDNRAIAIANGNNVEIHQVSDGAKLATLTGHPRSVTSVQFDRAGAQLLTASPDGMLRLWNADGWTEKKVMTMPE</sequence>
<dbReference type="PANTHER" id="PTHR19879">
    <property type="entry name" value="TRANSCRIPTION INITIATION FACTOR TFIID"/>
    <property type="match status" value="1"/>
</dbReference>
<name>A0ABW3MSM1_9PSEU</name>
<dbReference type="Gene3D" id="2.130.10.10">
    <property type="entry name" value="YVTN repeat-like/Quinoprotein amine dehydrogenase"/>
    <property type="match status" value="1"/>
</dbReference>